<evidence type="ECO:0000256" key="1">
    <source>
        <dbReference type="SAM" id="Phobius"/>
    </source>
</evidence>
<feature type="transmembrane region" description="Helical" evidence="1">
    <location>
        <begin position="18"/>
        <end position="37"/>
    </location>
</feature>
<dbReference type="InParanoid" id="A9B9A0"/>
<keyword evidence="1" id="KW-1133">Transmembrane helix</keyword>
<evidence type="ECO:0008006" key="4">
    <source>
        <dbReference type="Google" id="ProtNLM"/>
    </source>
</evidence>
<dbReference type="Proteomes" id="UP000000787">
    <property type="component" value="Plasmid pHAU02"/>
</dbReference>
<evidence type="ECO:0000313" key="2">
    <source>
        <dbReference type="EMBL" id="ABX07914.1"/>
    </source>
</evidence>
<feature type="transmembrane region" description="Helical" evidence="1">
    <location>
        <begin position="92"/>
        <end position="116"/>
    </location>
</feature>
<organism evidence="2 3">
    <name type="scientific">Herpetosiphon aurantiacus (strain ATCC 23779 / DSM 785 / 114-95)</name>
    <dbReference type="NCBI Taxonomy" id="316274"/>
    <lineage>
        <taxon>Bacteria</taxon>
        <taxon>Bacillati</taxon>
        <taxon>Chloroflexota</taxon>
        <taxon>Chloroflexia</taxon>
        <taxon>Herpetosiphonales</taxon>
        <taxon>Herpetosiphonaceae</taxon>
        <taxon>Herpetosiphon</taxon>
    </lineage>
</organism>
<keyword evidence="2" id="KW-0614">Plasmid</keyword>
<gene>
    <name evidence="2" type="ordered locus">Haur_5287</name>
</gene>
<accession>A9B9A0</accession>
<dbReference type="BioCyc" id="HAUR316274:GHYA-5349-MONOMER"/>
<feature type="transmembrane region" description="Helical" evidence="1">
    <location>
        <begin position="136"/>
        <end position="158"/>
    </location>
</feature>
<sequence length="200" mass="22283">MTYHIPTALPPRPHIHPVVWFPWFGGLLSICFGIYRFNTLVPPYTGSITSLRLVPKGFLAFGATILCIILVVVSVVTFWTRYRRNTWRIMTGLLIGIAMLFFWIAVNIPHHLPWFIESPLYQRNPAWIQAAESSPWLILGGAGSLLGASFLILVMRLVGKKDEHGSVKPDAQQASNVATVIIYDRPPLSSTANDNSEGEA</sequence>
<geneLocation type="plasmid" evidence="2 3">
    <name>pHAU02</name>
</geneLocation>
<name>A9B9A0_HERA2</name>
<keyword evidence="1" id="KW-0472">Membrane</keyword>
<dbReference type="EMBL" id="CP000877">
    <property type="protein sequence ID" value="ABX07914.1"/>
    <property type="molecule type" value="Genomic_DNA"/>
</dbReference>
<reference evidence="2 3" key="1">
    <citation type="journal article" date="2011" name="Stand. Genomic Sci.">
        <title>Complete genome sequence of the filamentous gliding predatory bacterium Herpetosiphon aurantiacus type strain (114-95(T)).</title>
        <authorList>
            <person name="Kiss H."/>
            <person name="Nett M."/>
            <person name="Domin N."/>
            <person name="Martin K."/>
            <person name="Maresca J.A."/>
            <person name="Copeland A."/>
            <person name="Lapidus A."/>
            <person name="Lucas S."/>
            <person name="Berry K.W."/>
            <person name="Glavina Del Rio T."/>
            <person name="Dalin E."/>
            <person name="Tice H."/>
            <person name="Pitluck S."/>
            <person name="Richardson P."/>
            <person name="Bruce D."/>
            <person name="Goodwin L."/>
            <person name="Han C."/>
            <person name="Detter J.C."/>
            <person name="Schmutz J."/>
            <person name="Brettin T."/>
            <person name="Land M."/>
            <person name="Hauser L."/>
            <person name="Kyrpides N.C."/>
            <person name="Ivanova N."/>
            <person name="Goker M."/>
            <person name="Woyke T."/>
            <person name="Klenk H.P."/>
            <person name="Bryant D.A."/>
        </authorList>
    </citation>
    <scope>NUCLEOTIDE SEQUENCE [LARGE SCALE GENOMIC DNA]</scope>
    <source>
        <strain evidence="3">ATCC 23779 / DSM 785 / 114-95</strain>
        <plasmid evidence="2">pHAU02</plasmid>
    </source>
</reference>
<protein>
    <recommendedName>
        <fullName evidence="4">Transmembrane protein</fullName>
    </recommendedName>
</protein>
<feature type="transmembrane region" description="Helical" evidence="1">
    <location>
        <begin position="57"/>
        <end position="80"/>
    </location>
</feature>
<evidence type="ECO:0000313" key="3">
    <source>
        <dbReference type="Proteomes" id="UP000000787"/>
    </source>
</evidence>
<dbReference type="AlphaFoldDB" id="A9B9A0"/>
<keyword evidence="3" id="KW-1185">Reference proteome</keyword>
<proteinExistence type="predicted"/>
<dbReference type="KEGG" id="hau:Haur_5287"/>
<dbReference type="HOGENOM" id="CLU_1364646_0_0_0"/>
<keyword evidence="1" id="KW-0812">Transmembrane</keyword>